<feature type="signal peptide" evidence="1">
    <location>
        <begin position="1"/>
        <end position="21"/>
    </location>
</feature>
<evidence type="ECO:0000313" key="5">
    <source>
        <dbReference type="Proteomes" id="UP000325313"/>
    </source>
</evidence>
<comment type="caution">
    <text evidence="3">The sequence shown here is derived from an EMBL/GenBank/DDBJ whole genome shotgun (WGS) entry which is preliminary data.</text>
</comment>
<keyword evidence="1" id="KW-0732">Signal</keyword>
<dbReference type="EMBL" id="VDEP01000378">
    <property type="protein sequence ID" value="KAA1092116.1"/>
    <property type="molecule type" value="Genomic_DNA"/>
</dbReference>
<organism evidence="3 5">
    <name type="scientific">Puccinia graminis f. sp. tritici</name>
    <dbReference type="NCBI Taxonomy" id="56615"/>
    <lineage>
        <taxon>Eukaryota</taxon>
        <taxon>Fungi</taxon>
        <taxon>Dikarya</taxon>
        <taxon>Basidiomycota</taxon>
        <taxon>Pucciniomycotina</taxon>
        <taxon>Pucciniomycetes</taxon>
        <taxon>Pucciniales</taxon>
        <taxon>Pucciniaceae</taxon>
        <taxon>Puccinia</taxon>
    </lineage>
</organism>
<proteinExistence type="predicted"/>
<name>A0A5B0NTX3_PUCGR</name>
<keyword evidence="4" id="KW-1185">Reference proteome</keyword>
<accession>A0A5B0NTX3</accession>
<evidence type="ECO:0000256" key="1">
    <source>
        <dbReference type="SAM" id="SignalP"/>
    </source>
</evidence>
<dbReference type="EMBL" id="VSWC01000131">
    <property type="protein sequence ID" value="KAA1080761.1"/>
    <property type="molecule type" value="Genomic_DNA"/>
</dbReference>
<protein>
    <submittedName>
        <fullName evidence="3">Uncharacterized protein</fullName>
    </submittedName>
</protein>
<dbReference type="Proteomes" id="UP000325313">
    <property type="component" value="Unassembled WGS sequence"/>
</dbReference>
<dbReference type="AlphaFoldDB" id="A0A5B0NTX3"/>
<evidence type="ECO:0000313" key="4">
    <source>
        <dbReference type="Proteomes" id="UP000324748"/>
    </source>
</evidence>
<sequence>MIRPGFSLLNIALCTLHLVNAAFVSDRPVFRNFDGSPEFLKSYDYDRANTAPEYSVQSSQGSSPDAPADGLDLNFPPSIEPTHNVGQGKEIVEVDSPLRKRVRLHSVEEGASSQSLKKPFRQNITTKPSSQRMFTAKEEKLYKAAEKEYSRLPEWQRKAFNHAKCQQSNAETTDGPTSKPGIKRISEAQPFIFVDIQMQRIKLAGPNSHVMSNKHQEQIPEVTKTTFMTRVNHIFEALNIFHRLLESNEAAKLKLGITQNTGRILFDWFKSILLKKMDEILPSQSVNSENLVHISPQAYLSNFLTTKKNFTRKDAQKTAISLMAMFYNEYGTTHSRQLLTSNPNLEDYQHTIFELLKNIPNPKEAPEAEISMGHLNQNQAHDFFLKERMHEVMGEEQYSKFLFWENTLIRNNFRNN</sequence>
<gene>
    <name evidence="2" type="ORF">PGT21_019570</name>
    <name evidence="3" type="ORF">PGTUg99_021214</name>
</gene>
<evidence type="ECO:0000313" key="3">
    <source>
        <dbReference type="EMBL" id="KAA1092116.1"/>
    </source>
</evidence>
<reference evidence="4 5" key="1">
    <citation type="submission" date="2019-05" db="EMBL/GenBank/DDBJ databases">
        <title>Emergence of the Ug99 lineage of the wheat stem rust pathogen through somatic hybridization.</title>
        <authorList>
            <person name="Li F."/>
            <person name="Upadhyaya N.M."/>
            <person name="Sperschneider J."/>
            <person name="Matny O."/>
            <person name="Nguyen-Phuc H."/>
            <person name="Mago R."/>
            <person name="Raley C."/>
            <person name="Miller M.E."/>
            <person name="Silverstein K.A.T."/>
            <person name="Henningsen E."/>
            <person name="Hirsch C.D."/>
            <person name="Visser B."/>
            <person name="Pretorius Z.A."/>
            <person name="Steffenson B.J."/>
            <person name="Schwessinger B."/>
            <person name="Dodds P.N."/>
            <person name="Figueroa M."/>
        </authorList>
    </citation>
    <scope>NUCLEOTIDE SEQUENCE [LARGE SCALE GENOMIC DNA]</scope>
    <source>
        <strain evidence="2">21-0</strain>
        <strain evidence="3 5">Ug99</strain>
    </source>
</reference>
<evidence type="ECO:0000313" key="2">
    <source>
        <dbReference type="EMBL" id="KAA1080761.1"/>
    </source>
</evidence>
<dbReference type="Proteomes" id="UP000324748">
    <property type="component" value="Unassembled WGS sequence"/>
</dbReference>
<feature type="chain" id="PRO_5036137543" evidence="1">
    <location>
        <begin position="22"/>
        <end position="416"/>
    </location>
</feature>